<reference evidence="1" key="1">
    <citation type="journal article" date="2020" name="Stud. Mycol.">
        <title>101 Dothideomycetes genomes: a test case for predicting lifestyles and emergence of pathogens.</title>
        <authorList>
            <person name="Haridas S."/>
            <person name="Albert R."/>
            <person name="Binder M."/>
            <person name="Bloem J."/>
            <person name="Labutti K."/>
            <person name="Salamov A."/>
            <person name="Andreopoulos B."/>
            <person name="Baker S."/>
            <person name="Barry K."/>
            <person name="Bills G."/>
            <person name="Bluhm B."/>
            <person name="Cannon C."/>
            <person name="Castanera R."/>
            <person name="Culley D."/>
            <person name="Daum C."/>
            <person name="Ezra D."/>
            <person name="Gonzalez J."/>
            <person name="Henrissat B."/>
            <person name="Kuo A."/>
            <person name="Liang C."/>
            <person name="Lipzen A."/>
            <person name="Lutzoni F."/>
            <person name="Magnuson J."/>
            <person name="Mondo S."/>
            <person name="Nolan M."/>
            <person name="Ohm R."/>
            <person name="Pangilinan J."/>
            <person name="Park H.-J."/>
            <person name="Ramirez L."/>
            <person name="Alfaro M."/>
            <person name="Sun H."/>
            <person name="Tritt A."/>
            <person name="Yoshinaga Y."/>
            <person name="Zwiers L.-H."/>
            <person name="Turgeon B."/>
            <person name="Goodwin S."/>
            <person name="Spatafora J."/>
            <person name="Crous P."/>
            <person name="Grigoriev I."/>
        </authorList>
    </citation>
    <scope>NUCLEOTIDE SEQUENCE</scope>
    <source>
        <strain evidence="1">CBS 207.26</strain>
    </source>
</reference>
<organism evidence="1 2">
    <name type="scientific">Zopfia rhizophila CBS 207.26</name>
    <dbReference type="NCBI Taxonomy" id="1314779"/>
    <lineage>
        <taxon>Eukaryota</taxon>
        <taxon>Fungi</taxon>
        <taxon>Dikarya</taxon>
        <taxon>Ascomycota</taxon>
        <taxon>Pezizomycotina</taxon>
        <taxon>Dothideomycetes</taxon>
        <taxon>Dothideomycetes incertae sedis</taxon>
        <taxon>Zopfiaceae</taxon>
        <taxon>Zopfia</taxon>
    </lineage>
</organism>
<evidence type="ECO:0000313" key="1">
    <source>
        <dbReference type="EMBL" id="KAF2181746.1"/>
    </source>
</evidence>
<accession>A0A6A6DVP1</accession>
<keyword evidence="2" id="KW-1185">Reference proteome</keyword>
<evidence type="ECO:0000313" key="2">
    <source>
        <dbReference type="Proteomes" id="UP000800200"/>
    </source>
</evidence>
<dbReference type="EMBL" id="ML994651">
    <property type="protein sequence ID" value="KAF2181746.1"/>
    <property type="molecule type" value="Genomic_DNA"/>
</dbReference>
<name>A0A6A6DVP1_9PEZI</name>
<feature type="non-terminal residue" evidence="1">
    <location>
        <position position="1"/>
    </location>
</feature>
<dbReference type="Proteomes" id="UP000800200">
    <property type="component" value="Unassembled WGS sequence"/>
</dbReference>
<dbReference type="OrthoDB" id="3787579at2759"/>
<evidence type="ECO:0008006" key="3">
    <source>
        <dbReference type="Google" id="ProtNLM"/>
    </source>
</evidence>
<gene>
    <name evidence="1" type="ORF">K469DRAFT_588433</name>
</gene>
<dbReference type="AlphaFoldDB" id="A0A6A6DVP1"/>
<proteinExistence type="predicted"/>
<protein>
    <recommendedName>
        <fullName evidence="3">Integrase catalytic domain-containing protein</fullName>
    </recommendedName>
</protein>
<sequence length="77" mass="8685">IDTYLSSPKMLRHDAGKNFASSEFRLKAFFIAISVKEIPVKAYNSIGKIKRYHAPLRRAFNIIRSKSGTSITLDNAL</sequence>